<reference evidence="2 3" key="1">
    <citation type="submission" date="2014-11" db="EMBL/GenBank/DDBJ databases">
        <authorList>
            <person name="Zhu J."/>
            <person name="Qi W."/>
            <person name="Song R."/>
        </authorList>
    </citation>
    <scope>NUCLEOTIDE SEQUENCE [LARGE SCALE GENOMIC DNA]</scope>
</reference>
<dbReference type="Proteomes" id="UP000041254">
    <property type="component" value="Unassembled WGS sequence"/>
</dbReference>
<dbReference type="AlphaFoldDB" id="A0A0G4EAY6"/>
<dbReference type="STRING" id="1169540.A0A0G4EAY6"/>
<evidence type="ECO:0000313" key="3">
    <source>
        <dbReference type="Proteomes" id="UP000041254"/>
    </source>
</evidence>
<evidence type="ECO:0000313" key="2">
    <source>
        <dbReference type="EMBL" id="CEL93079.1"/>
    </source>
</evidence>
<organism evidence="2 3">
    <name type="scientific">Vitrella brassicaformis (strain CCMP3155)</name>
    <dbReference type="NCBI Taxonomy" id="1169540"/>
    <lineage>
        <taxon>Eukaryota</taxon>
        <taxon>Sar</taxon>
        <taxon>Alveolata</taxon>
        <taxon>Colpodellida</taxon>
        <taxon>Vitrellaceae</taxon>
        <taxon>Vitrella</taxon>
    </lineage>
</organism>
<sequence length="270" mass="29630">MAAKPIQEAASEAAQPLRPWLDQLMNPNEADEEPMEQSDEQEGGGEVPAEDGEGEGEVAAKGVYKPPKLLAVEYTGDHLSAAAKAHREADRQRERLKKTEYVRSLRQEISDVPEEVGGSDLRRDAEAAALMRRQVERQQIEEESFRRIQINKKEKRDLKRLREKGKLSRDSTGMLLSDLTSLADSTIAMAGSGASQRVRGSRGKKTGPSNKRGGALGDYLAATEKSRDVLRSTQSVPTSAGEGFLGSRKRGSKGQGGRAMGFKKRRQDVR</sequence>
<keyword evidence="3" id="KW-1185">Reference proteome</keyword>
<feature type="compositionally biased region" description="Basic residues" evidence="1">
    <location>
        <begin position="261"/>
        <end position="270"/>
    </location>
</feature>
<dbReference type="EMBL" id="CDMY01000138">
    <property type="protein sequence ID" value="CEL93079.1"/>
    <property type="molecule type" value="Genomic_DNA"/>
</dbReference>
<feature type="compositionally biased region" description="Acidic residues" evidence="1">
    <location>
        <begin position="29"/>
        <end position="56"/>
    </location>
</feature>
<protein>
    <submittedName>
        <fullName evidence="2">Uncharacterized protein</fullName>
    </submittedName>
</protein>
<feature type="region of interest" description="Disordered" evidence="1">
    <location>
        <begin position="1"/>
        <end position="65"/>
    </location>
</feature>
<gene>
    <name evidence="2" type="ORF">Vbra_6914</name>
</gene>
<dbReference type="VEuPathDB" id="CryptoDB:Vbra_6914"/>
<evidence type="ECO:0000256" key="1">
    <source>
        <dbReference type="SAM" id="MobiDB-lite"/>
    </source>
</evidence>
<accession>A0A0G4EAY6</accession>
<proteinExistence type="predicted"/>
<name>A0A0G4EAY6_VITBC</name>
<dbReference type="InParanoid" id="A0A0G4EAY6"/>
<feature type="region of interest" description="Disordered" evidence="1">
    <location>
        <begin position="190"/>
        <end position="270"/>
    </location>
</feature>